<gene>
    <name evidence="3" type="ORF">PAXINDRAFT_21675</name>
</gene>
<name>A0A0C9ST01_PAXIN</name>
<organism evidence="3 4">
    <name type="scientific">Paxillus involutus ATCC 200175</name>
    <dbReference type="NCBI Taxonomy" id="664439"/>
    <lineage>
        <taxon>Eukaryota</taxon>
        <taxon>Fungi</taxon>
        <taxon>Dikarya</taxon>
        <taxon>Basidiomycota</taxon>
        <taxon>Agaricomycotina</taxon>
        <taxon>Agaricomycetes</taxon>
        <taxon>Agaricomycetidae</taxon>
        <taxon>Boletales</taxon>
        <taxon>Paxilineae</taxon>
        <taxon>Paxillaceae</taxon>
        <taxon>Paxillus</taxon>
    </lineage>
</organism>
<dbReference type="InterPro" id="IPR045341">
    <property type="entry name" value="DUF6532"/>
</dbReference>
<dbReference type="OrthoDB" id="10666161at2759"/>
<feature type="domain" description="DUF6532" evidence="2">
    <location>
        <begin position="162"/>
        <end position="309"/>
    </location>
</feature>
<feature type="region of interest" description="Disordered" evidence="1">
    <location>
        <begin position="35"/>
        <end position="106"/>
    </location>
</feature>
<accession>A0A0C9ST01</accession>
<feature type="compositionally biased region" description="Polar residues" evidence="1">
    <location>
        <begin position="89"/>
        <end position="101"/>
    </location>
</feature>
<reference evidence="3 4" key="1">
    <citation type="submission" date="2014-06" db="EMBL/GenBank/DDBJ databases">
        <authorList>
            <consortium name="DOE Joint Genome Institute"/>
            <person name="Kuo A."/>
            <person name="Kohler A."/>
            <person name="Nagy L.G."/>
            <person name="Floudas D."/>
            <person name="Copeland A."/>
            <person name="Barry K.W."/>
            <person name="Cichocki N."/>
            <person name="Veneault-Fourrey C."/>
            <person name="LaButti K."/>
            <person name="Lindquist E.A."/>
            <person name="Lipzen A."/>
            <person name="Lundell T."/>
            <person name="Morin E."/>
            <person name="Murat C."/>
            <person name="Sun H."/>
            <person name="Tunlid A."/>
            <person name="Henrissat B."/>
            <person name="Grigoriev I.V."/>
            <person name="Hibbett D.S."/>
            <person name="Martin F."/>
            <person name="Nordberg H.P."/>
            <person name="Cantor M.N."/>
            <person name="Hua S.X."/>
        </authorList>
    </citation>
    <scope>NUCLEOTIDE SEQUENCE [LARGE SCALE GENOMIC DNA]</scope>
    <source>
        <strain evidence="3 4">ATCC 200175</strain>
    </source>
</reference>
<dbReference type="AlphaFoldDB" id="A0A0C9ST01"/>
<dbReference type="EMBL" id="KN821297">
    <property type="protein sequence ID" value="KIJ05045.1"/>
    <property type="molecule type" value="Genomic_DNA"/>
</dbReference>
<keyword evidence="4" id="KW-1185">Reference proteome</keyword>
<dbReference type="HOGENOM" id="CLU_821597_0_0_1"/>
<reference evidence="4" key="2">
    <citation type="submission" date="2015-01" db="EMBL/GenBank/DDBJ databases">
        <title>Evolutionary Origins and Diversification of the Mycorrhizal Mutualists.</title>
        <authorList>
            <consortium name="DOE Joint Genome Institute"/>
            <consortium name="Mycorrhizal Genomics Consortium"/>
            <person name="Kohler A."/>
            <person name="Kuo A."/>
            <person name="Nagy L.G."/>
            <person name="Floudas D."/>
            <person name="Copeland A."/>
            <person name="Barry K.W."/>
            <person name="Cichocki N."/>
            <person name="Veneault-Fourrey C."/>
            <person name="LaButti K."/>
            <person name="Lindquist E.A."/>
            <person name="Lipzen A."/>
            <person name="Lundell T."/>
            <person name="Morin E."/>
            <person name="Murat C."/>
            <person name="Riley R."/>
            <person name="Ohm R."/>
            <person name="Sun H."/>
            <person name="Tunlid A."/>
            <person name="Henrissat B."/>
            <person name="Grigoriev I.V."/>
            <person name="Hibbett D.S."/>
            <person name="Martin F."/>
        </authorList>
    </citation>
    <scope>NUCLEOTIDE SEQUENCE [LARGE SCALE GENOMIC DNA]</scope>
    <source>
        <strain evidence="4">ATCC 200175</strain>
    </source>
</reference>
<evidence type="ECO:0000256" key="1">
    <source>
        <dbReference type="SAM" id="MobiDB-lite"/>
    </source>
</evidence>
<evidence type="ECO:0000313" key="4">
    <source>
        <dbReference type="Proteomes" id="UP000053647"/>
    </source>
</evidence>
<proteinExistence type="predicted"/>
<protein>
    <recommendedName>
        <fullName evidence="2">DUF6532 domain-containing protein</fullName>
    </recommendedName>
</protein>
<sequence length="338" mass="37541">MLASAAHATRHVFAQAPRRPNVQVIRPFNDRAGGTVIRANETTSIRRARRELRVPMPPTPPLAGQPLHSTASSAPTPIPEPTAAPVPTLATSHPNPATNPAPTKKLEKRQIAEIAREKVLSHMLNVEAISTKNSRLTNVKNAIRTAALSLTGGVPPDLPKLENDLTNAMASVRRDFRRYAACRVQDEFGLRLALDDTRSETDHKKTRVKELLRDLNYLRSGAARTPPPPLGGLFTTKLLTDIVIDVLFLSSSSLYKFIQDDNLDVVFALASAAIYSALKDHRTGYYEEYSVSNDMWRDPYLEVREAIEELREDTHNNIALINLQAQIMARGRSLLKEH</sequence>
<dbReference type="Pfam" id="PF20149">
    <property type="entry name" value="DUF6532"/>
    <property type="match status" value="1"/>
</dbReference>
<evidence type="ECO:0000313" key="3">
    <source>
        <dbReference type="EMBL" id="KIJ05045.1"/>
    </source>
</evidence>
<evidence type="ECO:0000259" key="2">
    <source>
        <dbReference type="Pfam" id="PF20149"/>
    </source>
</evidence>
<dbReference type="Proteomes" id="UP000053647">
    <property type="component" value="Unassembled WGS sequence"/>
</dbReference>